<sequence length="83" mass="9415">MMTSGTVPTIPAETSLHGRSNNFPAQKGRQPSERVRQSAKPQFNGPETMHVIAFTRFRRWACAAYLLVLSRRLSVMSLIVWIQ</sequence>
<evidence type="ECO:0000256" key="1">
    <source>
        <dbReference type="SAM" id="MobiDB-lite"/>
    </source>
</evidence>
<dbReference type="VEuPathDB" id="FungiDB:LEMA_P043160.1"/>
<dbReference type="InParanoid" id="E4ZPN0"/>
<reference evidence="3" key="1">
    <citation type="journal article" date="2011" name="Nat. Commun.">
        <title>Effector diversification within compartments of the Leptosphaeria maculans genome affected by Repeat-Induced Point mutations.</title>
        <authorList>
            <person name="Rouxel T."/>
            <person name="Grandaubert J."/>
            <person name="Hane J.K."/>
            <person name="Hoede C."/>
            <person name="van de Wouw A.P."/>
            <person name="Couloux A."/>
            <person name="Dominguez V."/>
            <person name="Anthouard V."/>
            <person name="Bally P."/>
            <person name="Bourras S."/>
            <person name="Cozijnsen A.J."/>
            <person name="Ciuffetti L.M."/>
            <person name="Degrave A."/>
            <person name="Dilmaghani A."/>
            <person name="Duret L."/>
            <person name="Fudal I."/>
            <person name="Goodwin S.B."/>
            <person name="Gout L."/>
            <person name="Glaser N."/>
            <person name="Linglin J."/>
            <person name="Kema G.H.J."/>
            <person name="Lapalu N."/>
            <person name="Lawrence C.B."/>
            <person name="May K."/>
            <person name="Meyer M."/>
            <person name="Ollivier B."/>
            <person name="Poulain J."/>
            <person name="Schoch C.L."/>
            <person name="Simon A."/>
            <person name="Spatafora J.W."/>
            <person name="Stachowiak A."/>
            <person name="Turgeon B.G."/>
            <person name="Tyler B.M."/>
            <person name="Vincent D."/>
            <person name="Weissenbach J."/>
            <person name="Amselem J."/>
            <person name="Quesneville H."/>
            <person name="Oliver R.P."/>
            <person name="Wincker P."/>
            <person name="Balesdent M.-H."/>
            <person name="Howlett B.J."/>
        </authorList>
    </citation>
    <scope>NUCLEOTIDE SEQUENCE [LARGE SCALE GENOMIC DNA]</scope>
    <source>
        <strain evidence="3">JN3 / isolate v23.1.3 / race Av1-4-5-6-7-8</strain>
    </source>
</reference>
<feature type="region of interest" description="Disordered" evidence="1">
    <location>
        <begin position="1"/>
        <end position="42"/>
    </location>
</feature>
<name>E4ZPN0_LEPMJ</name>
<proteinExistence type="predicted"/>
<dbReference type="EMBL" id="FP929105">
    <property type="protein sequence ID" value="CBX93415.1"/>
    <property type="molecule type" value="Genomic_DNA"/>
</dbReference>
<evidence type="ECO:0000313" key="2">
    <source>
        <dbReference type="EMBL" id="CBX93415.1"/>
    </source>
</evidence>
<gene>
    <name evidence="2" type="ORF">LEMA_P043160.1</name>
</gene>
<keyword evidence="3" id="KW-1185">Reference proteome</keyword>
<protein>
    <submittedName>
        <fullName evidence="2">Predicted protein</fullName>
    </submittedName>
</protein>
<accession>E4ZPN0</accession>
<dbReference type="Proteomes" id="UP000002668">
    <property type="component" value="Genome"/>
</dbReference>
<evidence type="ECO:0000313" key="3">
    <source>
        <dbReference type="Proteomes" id="UP000002668"/>
    </source>
</evidence>
<organism evidence="3">
    <name type="scientific">Leptosphaeria maculans (strain JN3 / isolate v23.1.3 / race Av1-4-5-6-7-8)</name>
    <name type="common">Blackleg fungus</name>
    <name type="synonym">Phoma lingam</name>
    <dbReference type="NCBI Taxonomy" id="985895"/>
    <lineage>
        <taxon>Eukaryota</taxon>
        <taxon>Fungi</taxon>
        <taxon>Dikarya</taxon>
        <taxon>Ascomycota</taxon>
        <taxon>Pezizomycotina</taxon>
        <taxon>Dothideomycetes</taxon>
        <taxon>Pleosporomycetidae</taxon>
        <taxon>Pleosporales</taxon>
        <taxon>Pleosporineae</taxon>
        <taxon>Leptosphaeriaceae</taxon>
        <taxon>Plenodomus</taxon>
        <taxon>Plenodomus lingam/Leptosphaeria maculans species complex</taxon>
    </lineage>
</organism>
<dbReference type="AlphaFoldDB" id="E4ZPN0"/>
<dbReference type="HOGENOM" id="CLU_2542980_0_0_1"/>